<dbReference type="EMBL" id="JBBMEI010000038">
    <property type="protein sequence ID" value="MEQ2359056.1"/>
    <property type="molecule type" value="Genomic_DNA"/>
</dbReference>
<dbReference type="NCBIfam" id="TIGR04521">
    <property type="entry name" value="ECF_ATPase_2"/>
    <property type="match status" value="1"/>
</dbReference>
<dbReference type="EC" id="7.-.-.-" evidence="8"/>
<keyword evidence="4 8" id="KW-0547">Nucleotide-binding</keyword>
<evidence type="ECO:0000256" key="5">
    <source>
        <dbReference type="ARBA" id="ARBA00022840"/>
    </source>
</evidence>
<organism evidence="10 11">
    <name type="scientific">Blautia intestinihominis</name>
    <dbReference type="NCBI Taxonomy" id="3133152"/>
    <lineage>
        <taxon>Bacteria</taxon>
        <taxon>Bacillati</taxon>
        <taxon>Bacillota</taxon>
        <taxon>Clostridia</taxon>
        <taxon>Lachnospirales</taxon>
        <taxon>Lachnospiraceae</taxon>
        <taxon>Blautia</taxon>
    </lineage>
</organism>
<dbReference type="SUPFAM" id="SSF52540">
    <property type="entry name" value="P-loop containing nucleoside triphosphate hydrolases"/>
    <property type="match status" value="1"/>
</dbReference>
<comment type="subunit">
    <text evidence="8">Forms a stable energy-coupling factor (ECF) transporter complex composed of 2 membrane-embedded substrate-binding proteins (S component), 2 ATP-binding proteins (A component) and 2 transmembrane proteins (T component).</text>
</comment>
<dbReference type="InterPro" id="IPR003439">
    <property type="entry name" value="ABC_transporter-like_ATP-bd"/>
</dbReference>
<dbReference type="Pfam" id="PF00005">
    <property type="entry name" value="ABC_tran"/>
    <property type="match status" value="1"/>
</dbReference>
<dbReference type="PANTHER" id="PTHR43553:SF27">
    <property type="entry name" value="ENERGY-COUPLING FACTOR TRANSPORTER ATP-BINDING PROTEIN ECFA2"/>
    <property type="match status" value="1"/>
</dbReference>
<evidence type="ECO:0000313" key="11">
    <source>
        <dbReference type="Proteomes" id="UP001446032"/>
    </source>
</evidence>
<evidence type="ECO:0000256" key="3">
    <source>
        <dbReference type="ARBA" id="ARBA00022475"/>
    </source>
</evidence>
<keyword evidence="2 8" id="KW-0813">Transport</keyword>
<dbReference type="PROSITE" id="PS00211">
    <property type="entry name" value="ABC_TRANSPORTER_1"/>
    <property type="match status" value="1"/>
</dbReference>
<evidence type="ECO:0000259" key="9">
    <source>
        <dbReference type="PROSITE" id="PS50893"/>
    </source>
</evidence>
<comment type="caution">
    <text evidence="10">The sequence shown here is derived from an EMBL/GenBank/DDBJ whole genome shotgun (WGS) entry which is preliminary data.</text>
</comment>
<evidence type="ECO:0000313" key="10">
    <source>
        <dbReference type="EMBL" id="MEQ2359056.1"/>
    </source>
</evidence>
<reference evidence="10 11" key="1">
    <citation type="submission" date="2024-03" db="EMBL/GenBank/DDBJ databases">
        <title>Human intestinal bacterial collection.</title>
        <authorList>
            <person name="Pauvert C."/>
            <person name="Hitch T.C.A."/>
            <person name="Clavel T."/>
        </authorList>
    </citation>
    <scope>NUCLEOTIDE SEQUENCE [LARGE SCALE GENOMIC DNA]</scope>
    <source>
        <strain evidence="10 11">CLA-AA-H95</strain>
    </source>
</reference>
<gene>
    <name evidence="10" type="ORF">WMO75_12090</name>
</gene>
<evidence type="ECO:0000256" key="8">
    <source>
        <dbReference type="RuleBase" id="RU365104"/>
    </source>
</evidence>
<dbReference type="InterPro" id="IPR003593">
    <property type="entry name" value="AAA+_ATPase"/>
</dbReference>
<keyword evidence="5 8" id="KW-0067">ATP-binding</keyword>
<evidence type="ECO:0000256" key="7">
    <source>
        <dbReference type="ARBA" id="ARBA00023136"/>
    </source>
</evidence>
<dbReference type="Proteomes" id="UP001446032">
    <property type="component" value="Unassembled WGS sequence"/>
</dbReference>
<keyword evidence="7 8" id="KW-0472">Membrane</keyword>
<feature type="domain" description="ABC transporter" evidence="9">
    <location>
        <begin position="3"/>
        <end position="244"/>
    </location>
</feature>
<accession>A0ABV1ANX7</accession>
<evidence type="ECO:0000256" key="2">
    <source>
        <dbReference type="ARBA" id="ARBA00022448"/>
    </source>
</evidence>
<dbReference type="InterPro" id="IPR050095">
    <property type="entry name" value="ECF_ABC_transporter_ATP-bd"/>
</dbReference>
<keyword evidence="11" id="KW-1185">Reference proteome</keyword>
<dbReference type="PROSITE" id="PS50893">
    <property type="entry name" value="ABC_TRANSPORTER_2"/>
    <property type="match status" value="1"/>
</dbReference>
<evidence type="ECO:0000256" key="1">
    <source>
        <dbReference type="ARBA" id="ARBA00004202"/>
    </source>
</evidence>
<dbReference type="InterPro" id="IPR017871">
    <property type="entry name" value="ABC_transporter-like_CS"/>
</dbReference>
<keyword evidence="3 8" id="KW-1003">Cell membrane</keyword>
<comment type="function">
    <text evidence="8">ATP-binding (A) component of a common energy-coupling factor (ECF) ABC-transporter complex.</text>
</comment>
<dbReference type="InterPro" id="IPR027417">
    <property type="entry name" value="P-loop_NTPase"/>
</dbReference>
<name>A0ABV1ANX7_9FIRM</name>
<comment type="similarity">
    <text evidence="8">Belongs to the ABC transporter superfamily. Energy-coupling factor EcfA family.</text>
</comment>
<protein>
    <recommendedName>
        <fullName evidence="8">Energy-coupling factor transporter ATP-binding protein EcfA2</fullName>
        <ecNumber evidence="8">7.-.-.-</ecNumber>
    </recommendedName>
</protein>
<dbReference type="CDD" id="cd03225">
    <property type="entry name" value="ABC_cobalt_CbiO_domain1"/>
    <property type="match status" value="1"/>
</dbReference>
<evidence type="ECO:0000256" key="6">
    <source>
        <dbReference type="ARBA" id="ARBA00022967"/>
    </source>
</evidence>
<dbReference type="InterPro" id="IPR015856">
    <property type="entry name" value="ABC_transpr_CbiO/EcfA_su"/>
</dbReference>
<evidence type="ECO:0000256" key="4">
    <source>
        <dbReference type="ARBA" id="ARBA00022741"/>
    </source>
</evidence>
<comment type="subcellular location">
    <subcellularLocation>
        <location evidence="1 8">Cell membrane</location>
        <topology evidence="1 8">Peripheral membrane protein</topology>
    </subcellularLocation>
</comment>
<dbReference type="PANTHER" id="PTHR43553">
    <property type="entry name" value="HEAVY METAL TRANSPORTER"/>
    <property type="match status" value="1"/>
</dbReference>
<proteinExistence type="inferred from homology"/>
<dbReference type="InterPro" id="IPR030946">
    <property type="entry name" value="EcfA2"/>
</dbReference>
<sequence length="295" mass="32813">MSIELKNVTYTYSPGTSYQIHALKDINLEIPDGQFIGVIGHTGSGKSTLIQHFNALIQPTSGTVSYNGEDVWAEKYDRRKLRSEVGLVFQYPEHQLFESDVLSDVCFGPMNQGMTREQAEEEARKALHHVGFKEENFDKSPFELSGGQKKRVAIAGVLAMNPKILILDEPTAGLDPKGRDEILDQIAELHKVRGITIVLVSHSMEDVAKYAERLIVVNHGQIAFDDTPKKVFAHYKEMEPMGLAAPQITYIMHALKEKGLNVDPSDTTVEEAKQDILNALRKMNSPLLKGGAQND</sequence>
<dbReference type="Gene3D" id="3.40.50.300">
    <property type="entry name" value="P-loop containing nucleotide triphosphate hydrolases"/>
    <property type="match status" value="1"/>
</dbReference>
<keyword evidence="6" id="KW-1278">Translocase</keyword>
<dbReference type="SMART" id="SM00382">
    <property type="entry name" value="AAA"/>
    <property type="match status" value="1"/>
</dbReference>
<dbReference type="RefSeq" id="WP_022214221.1">
    <property type="nucleotide sequence ID" value="NZ_JBBMEI010000038.1"/>
</dbReference>